<organism evidence="1 2">
    <name type="scientific">Araneus ventricosus</name>
    <name type="common">Orbweaver spider</name>
    <name type="synonym">Epeira ventricosa</name>
    <dbReference type="NCBI Taxonomy" id="182803"/>
    <lineage>
        <taxon>Eukaryota</taxon>
        <taxon>Metazoa</taxon>
        <taxon>Ecdysozoa</taxon>
        <taxon>Arthropoda</taxon>
        <taxon>Chelicerata</taxon>
        <taxon>Arachnida</taxon>
        <taxon>Araneae</taxon>
        <taxon>Araneomorphae</taxon>
        <taxon>Entelegynae</taxon>
        <taxon>Araneoidea</taxon>
        <taxon>Araneidae</taxon>
        <taxon>Araneus</taxon>
    </lineage>
</organism>
<sequence length="329" mass="38264">MIYASQAEKMLPEGPINSVETNGEDDSSLDLVALRASIKRTMAKSALLLGSYYYAAFYIQRALALLDMDTVYFYGVFSPGQFREILKRYPLLQAESITATIGVLSQTYVSAGKYDLAKKILKTEFVALSYYPVDFLQILQFMISLYQCERLTKPRKKYKKLEKNLIGICRQRLQKYDVTLNSLDIRYIGVAYVSVIEININRGLLRRAEELAEEAMKFLEYINDQKTMPKIYINLIKIYMHENRYFDCFPILENLKHRVESLDSEVWALYYCALLTAMVYKFKGVVDVSDEDKTTVHDCNEFVCCWIKHWALLFRVDLAFYTSTILAVW</sequence>
<accession>A0A4Y2KYP3</accession>
<keyword evidence="2" id="KW-1185">Reference proteome</keyword>
<protein>
    <recommendedName>
        <fullName evidence="3">Tetratricopeptide repeat protein 39B</fullName>
    </recommendedName>
</protein>
<reference evidence="1 2" key="1">
    <citation type="journal article" date="2019" name="Sci. Rep.">
        <title>Orb-weaving spider Araneus ventricosus genome elucidates the spidroin gene catalogue.</title>
        <authorList>
            <person name="Kono N."/>
            <person name="Nakamura H."/>
            <person name="Ohtoshi R."/>
            <person name="Moran D.A.P."/>
            <person name="Shinohara A."/>
            <person name="Yoshida Y."/>
            <person name="Fujiwara M."/>
            <person name="Mori M."/>
            <person name="Tomita M."/>
            <person name="Arakawa K."/>
        </authorList>
    </citation>
    <scope>NUCLEOTIDE SEQUENCE [LARGE SCALE GENOMIC DNA]</scope>
</reference>
<gene>
    <name evidence="1" type="ORF">AVEN_137058_1</name>
</gene>
<dbReference type="EMBL" id="BGPR01005087">
    <property type="protein sequence ID" value="GBN06653.1"/>
    <property type="molecule type" value="Genomic_DNA"/>
</dbReference>
<proteinExistence type="predicted"/>
<evidence type="ECO:0000313" key="1">
    <source>
        <dbReference type="EMBL" id="GBN06653.1"/>
    </source>
</evidence>
<dbReference type="AlphaFoldDB" id="A0A4Y2KYP3"/>
<dbReference type="Proteomes" id="UP000499080">
    <property type="component" value="Unassembled WGS sequence"/>
</dbReference>
<evidence type="ECO:0008006" key="3">
    <source>
        <dbReference type="Google" id="ProtNLM"/>
    </source>
</evidence>
<evidence type="ECO:0000313" key="2">
    <source>
        <dbReference type="Proteomes" id="UP000499080"/>
    </source>
</evidence>
<dbReference type="OrthoDB" id="6435145at2759"/>
<name>A0A4Y2KYP3_ARAVE</name>
<comment type="caution">
    <text evidence="1">The sequence shown here is derived from an EMBL/GenBank/DDBJ whole genome shotgun (WGS) entry which is preliminary data.</text>
</comment>